<accession>A0A1S3IXV9</accession>
<dbReference type="Gene3D" id="3.90.550.50">
    <property type="match status" value="1"/>
</dbReference>
<keyword evidence="3 11" id="KW-0328">Glycosyltransferase</keyword>
<evidence type="ECO:0000256" key="12">
    <source>
        <dbReference type="SAM" id="SignalP"/>
    </source>
</evidence>
<dbReference type="InterPro" id="IPR002659">
    <property type="entry name" value="Glyco_trans_31"/>
</dbReference>
<keyword evidence="13" id="KW-1185">Reference proteome</keyword>
<dbReference type="KEGG" id="lak:106168502"/>
<dbReference type="OrthoDB" id="5957813at2759"/>
<organism evidence="13 14">
    <name type="scientific">Lingula anatina</name>
    <name type="common">Brachiopod</name>
    <name type="synonym">Lingula unguis</name>
    <dbReference type="NCBI Taxonomy" id="7574"/>
    <lineage>
        <taxon>Eukaryota</taxon>
        <taxon>Metazoa</taxon>
        <taxon>Spiralia</taxon>
        <taxon>Lophotrochozoa</taxon>
        <taxon>Brachiopoda</taxon>
        <taxon>Linguliformea</taxon>
        <taxon>Lingulata</taxon>
        <taxon>Lingulida</taxon>
        <taxon>Linguloidea</taxon>
        <taxon>Lingulidae</taxon>
        <taxon>Lingula</taxon>
    </lineage>
</organism>
<evidence type="ECO:0000256" key="11">
    <source>
        <dbReference type="RuleBase" id="RU363063"/>
    </source>
</evidence>
<gene>
    <name evidence="14" type="primary">LOC106168502</name>
</gene>
<comment type="similarity">
    <text evidence="2 11">Belongs to the glycosyltransferase 31 family.</text>
</comment>
<dbReference type="RefSeq" id="XP_013403037.1">
    <property type="nucleotide sequence ID" value="XM_013547583.1"/>
</dbReference>
<keyword evidence="9 11" id="KW-0472">Membrane</keyword>
<dbReference type="PANTHER" id="PTHR11214:SF376">
    <property type="entry name" value="HEXOSYLTRANSFERASE"/>
    <property type="match status" value="1"/>
</dbReference>
<evidence type="ECO:0000256" key="6">
    <source>
        <dbReference type="ARBA" id="ARBA00022968"/>
    </source>
</evidence>
<evidence type="ECO:0000256" key="3">
    <source>
        <dbReference type="ARBA" id="ARBA00022676"/>
    </source>
</evidence>
<evidence type="ECO:0000313" key="13">
    <source>
        <dbReference type="Proteomes" id="UP000085678"/>
    </source>
</evidence>
<evidence type="ECO:0000256" key="4">
    <source>
        <dbReference type="ARBA" id="ARBA00022679"/>
    </source>
</evidence>
<evidence type="ECO:0000256" key="8">
    <source>
        <dbReference type="ARBA" id="ARBA00023034"/>
    </source>
</evidence>
<evidence type="ECO:0000313" key="14">
    <source>
        <dbReference type="RefSeq" id="XP_013403037.1"/>
    </source>
</evidence>
<dbReference type="STRING" id="7574.A0A1S3IXV9"/>
<dbReference type="PANTHER" id="PTHR11214">
    <property type="entry name" value="BETA-1,3-N-ACETYLGLUCOSAMINYLTRANSFERASE"/>
    <property type="match status" value="1"/>
</dbReference>
<keyword evidence="4" id="KW-0808">Transferase</keyword>
<reference evidence="14" key="1">
    <citation type="submission" date="2025-08" db="UniProtKB">
        <authorList>
            <consortium name="RefSeq"/>
        </authorList>
    </citation>
    <scope>IDENTIFICATION</scope>
    <source>
        <tissue evidence="14">Gonads</tissue>
    </source>
</reference>
<dbReference type="FunFam" id="3.90.550.50:FF:000001">
    <property type="entry name" value="Hexosyltransferase"/>
    <property type="match status" value="1"/>
</dbReference>
<keyword evidence="8 11" id="KW-0333">Golgi apparatus</keyword>
<comment type="subcellular location">
    <subcellularLocation>
        <location evidence="1 11">Golgi apparatus membrane</location>
        <topology evidence="1 11">Single-pass type II membrane protein</topology>
    </subcellularLocation>
</comment>
<proteinExistence type="inferred from homology"/>
<name>A0A1S3IXV9_LINAN</name>
<dbReference type="EC" id="2.4.1.-" evidence="11"/>
<dbReference type="AlphaFoldDB" id="A0A1S3IXV9"/>
<dbReference type="Proteomes" id="UP000085678">
    <property type="component" value="Unplaced"/>
</dbReference>
<keyword evidence="6 11" id="KW-0735">Signal-anchor</keyword>
<protein>
    <recommendedName>
        <fullName evidence="11">Hexosyltransferase</fullName>
        <ecNumber evidence="11">2.4.1.-</ecNumber>
    </recommendedName>
</protein>
<dbReference type="Pfam" id="PF01762">
    <property type="entry name" value="Galactosyl_T"/>
    <property type="match status" value="1"/>
</dbReference>
<feature type="transmembrane region" description="Helical" evidence="11">
    <location>
        <begin position="373"/>
        <end position="394"/>
    </location>
</feature>
<keyword evidence="5 11" id="KW-0812">Transmembrane</keyword>
<sequence length="406" mass="46427">MMVHIGSDGMIRAAHLLLLAVSVISVEDNDMEKGTNTHIKPVPRPKDSPIPGRFWDAPRNCNPHPYTFTRNTDICSRYRDIVLLIAVKTHFPHIDTRTVIRKTWGAKGLNSNFNVVVVFFFATPKNVHTQRAIEREHRKYKDIAQEDFVEDFRNLTTKVMGIFKWAQTYCSNAQNVMVTDDQIVIDMYKLVPYVIEHSGPGMQHFKLCYLYPCCTRVHRSRQTKYGLTKEEYKSNAFPSYCSGTAYIVSLSTAKALFSMSLQTPYLFMDDVYVGILAAKLNFTFLDSYKAFAGIGNTPSLMKNFMDSKYLTSPIMIGITDFDYRGKENYIMKQVWSHIQTSHSKEDEIEKNVVVIYEKDDGGKDMASWSELSFLNFLELGLIACVLVIIFAVTLNRKSKKSANKLV</sequence>
<evidence type="ECO:0000256" key="5">
    <source>
        <dbReference type="ARBA" id="ARBA00022692"/>
    </source>
</evidence>
<evidence type="ECO:0000256" key="2">
    <source>
        <dbReference type="ARBA" id="ARBA00008661"/>
    </source>
</evidence>
<dbReference type="InParanoid" id="A0A1S3IXV9"/>
<dbReference type="GO" id="GO:0006493">
    <property type="term" value="P:protein O-linked glycosylation"/>
    <property type="evidence" value="ECO:0007669"/>
    <property type="project" value="TreeGrafter"/>
</dbReference>
<evidence type="ECO:0000256" key="9">
    <source>
        <dbReference type="ARBA" id="ARBA00023136"/>
    </source>
</evidence>
<keyword evidence="10" id="KW-0325">Glycoprotein</keyword>
<evidence type="ECO:0000256" key="10">
    <source>
        <dbReference type="ARBA" id="ARBA00023180"/>
    </source>
</evidence>
<feature type="chain" id="PRO_5010230074" description="Hexosyltransferase" evidence="12">
    <location>
        <begin position="26"/>
        <end position="406"/>
    </location>
</feature>
<dbReference type="GO" id="GO:0008499">
    <property type="term" value="F:N-acetyl-beta-D-glucosaminide beta-(1,3)-galactosyltransferase activity"/>
    <property type="evidence" value="ECO:0007669"/>
    <property type="project" value="TreeGrafter"/>
</dbReference>
<dbReference type="GeneID" id="106168502"/>
<keyword evidence="7 11" id="KW-1133">Transmembrane helix</keyword>
<dbReference type="GO" id="GO:0000139">
    <property type="term" value="C:Golgi membrane"/>
    <property type="evidence" value="ECO:0007669"/>
    <property type="project" value="UniProtKB-SubCell"/>
</dbReference>
<feature type="signal peptide" evidence="12">
    <location>
        <begin position="1"/>
        <end position="25"/>
    </location>
</feature>
<evidence type="ECO:0000256" key="7">
    <source>
        <dbReference type="ARBA" id="ARBA00022989"/>
    </source>
</evidence>
<keyword evidence="12" id="KW-0732">Signal</keyword>
<evidence type="ECO:0000256" key="1">
    <source>
        <dbReference type="ARBA" id="ARBA00004323"/>
    </source>
</evidence>